<keyword evidence="1" id="KW-1133">Transmembrane helix</keyword>
<gene>
    <name evidence="2" type="ORF">MERR_LOCUS12537</name>
</gene>
<organism evidence="2 3">
    <name type="scientific">Microthlaspi erraticum</name>
    <dbReference type="NCBI Taxonomy" id="1685480"/>
    <lineage>
        <taxon>Eukaryota</taxon>
        <taxon>Viridiplantae</taxon>
        <taxon>Streptophyta</taxon>
        <taxon>Embryophyta</taxon>
        <taxon>Tracheophyta</taxon>
        <taxon>Spermatophyta</taxon>
        <taxon>Magnoliopsida</taxon>
        <taxon>eudicotyledons</taxon>
        <taxon>Gunneridae</taxon>
        <taxon>Pentapetalae</taxon>
        <taxon>rosids</taxon>
        <taxon>malvids</taxon>
        <taxon>Brassicales</taxon>
        <taxon>Brassicaceae</taxon>
        <taxon>Coluteocarpeae</taxon>
        <taxon>Microthlaspi</taxon>
    </lineage>
</organism>
<keyword evidence="1" id="KW-0812">Transmembrane</keyword>
<feature type="transmembrane region" description="Helical" evidence="1">
    <location>
        <begin position="122"/>
        <end position="140"/>
    </location>
</feature>
<evidence type="ECO:0000313" key="3">
    <source>
        <dbReference type="Proteomes" id="UP000467841"/>
    </source>
</evidence>
<protein>
    <submittedName>
        <fullName evidence="2">Uncharacterized protein</fullName>
    </submittedName>
</protein>
<dbReference type="Proteomes" id="UP000467841">
    <property type="component" value="Unassembled WGS sequence"/>
</dbReference>
<feature type="transmembrane region" description="Helical" evidence="1">
    <location>
        <begin position="167"/>
        <end position="186"/>
    </location>
</feature>
<dbReference type="EMBL" id="CACVBM020000999">
    <property type="protein sequence ID" value="CAA7025302.1"/>
    <property type="molecule type" value="Genomic_DNA"/>
</dbReference>
<comment type="caution">
    <text evidence="2">The sequence shown here is derived from an EMBL/GenBank/DDBJ whole genome shotgun (WGS) entry which is preliminary data.</text>
</comment>
<dbReference type="OrthoDB" id="10679348at2759"/>
<feature type="transmembrane region" description="Helical" evidence="1">
    <location>
        <begin position="24"/>
        <end position="44"/>
    </location>
</feature>
<reference evidence="2" key="1">
    <citation type="submission" date="2020-01" db="EMBL/GenBank/DDBJ databases">
        <authorList>
            <person name="Mishra B."/>
        </authorList>
    </citation>
    <scope>NUCLEOTIDE SEQUENCE [LARGE SCALE GENOMIC DNA]</scope>
</reference>
<keyword evidence="3" id="KW-1185">Reference proteome</keyword>
<evidence type="ECO:0000313" key="2">
    <source>
        <dbReference type="EMBL" id="CAA7025302.1"/>
    </source>
</evidence>
<feature type="transmembrane region" description="Helical" evidence="1">
    <location>
        <begin position="234"/>
        <end position="261"/>
    </location>
</feature>
<name>A0A6D2IEB7_9BRAS</name>
<accession>A0A6D2IEB7</accession>
<keyword evidence="1" id="KW-0472">Membrane</keyword>
<feature type="transmembrane region" description="Helical" evidence="1">
    <location>
        <begin position="366"/>
        <end position="386"/>
    </location>
</feature>
<proteinExistence type="predicted"/>
<evidence type="ECO:0000256" key="1">
    <source>
        <dbReference type="SAM" id="Phobius"/>
    </source>
</evidence>
<dbReference type="AlphaFoldDB" id="A0A6D2IEB7"/>
<feature type="transmembrane region" description="Helical" evidence="1">
    <location>
        <begin position="51"/>
        <end position="70"/>
    </location>
</feature>
<sequence length="427" mass="47999">MGFTGKLEKKTRTWRMNLYTQKALALRASVITLAVALISFLALINDEETPWGCYVCPTVVCLLWSIWIWYSASRMTPSNLSNWSPPKYPNIFMLKKGLGQAMALIFFSFLEEKMKGKNEVVAFTLSFGVYLHLLLVMVLFEIREDFDVSAGFLAASFELSFHSSKDWSTAALIVVTSILCALKNIYIGGRSVEPLRTKPKKKRWGSDMRNPFGMETMVVPSTDRYERMLANSRTIFYSNGVLVLFGAQVTLLISFGFLFAILVEGKADENFCILAITGIGWMVYFSWDSSKRQEYVADEDEGEEETLHNLNILLKSVGQVLCLSLFTFLDGYLEKPPIGLVIGFCVGAYMHLLLVMVFLRIKEDMDLVGGFVSAGFGLFFKIAIGWENKVPLCLVTAILVCLKNFLIGGKVTPAVDWNALPKTELYE</sequence>
<feature type="transmembrane region" description="Helical" evidence="1">
    <location>
        <begin position="338"/>
        <end position="359"/>
    </location>
</feature>